<feature type="domain" description="RNA polymerase subunit H/Rpb5 C-terminal" evidence="4">
    <location>
        <begin position="156"/>
        <end position="227"/>
    </location>
</feature>
<dbReference type="PIRSF" id="PIRSF000747">
    <property type="entry name" value="RPB5"/>
    <property type="match status" value="1"/>
</dbReference>
<dbReference type="PANTHER" id="PTHR10535">
    <property type="entry name" value="DNA-DIRECTED RNA POLYMERASES I, II, AND III SUBUNIT RPABC1"/>
    <property type="match status" value="1"/>
</dbReference>
<evidence type="ECO:0000256" key="2">
    <source>
        <dbReference type="ARBA" id="ARBA00023242"/>
    </source>
</evidence>
<dbReference type="InterPro" id="IPR000783">
    <property type="entry name" value="RNA_pol_subH/Rpb5_C"/>
</dbReference>
<gene>
    <name evidence="6" type="ORF">Din_046032</name>
</gene>
<dbReference type="InterPro" id="IPR036710">
    <property type="entry name" value="RNA_pol_Rpb5_N_sf"/>
</dbReference>
<feature type="domain" description="RNA polymerase Rpb5 N-terminal" evidence="5">
    <location>
        <begin position="31"/>
        <end position="109"/>
    </location>
</feature>
<dbReference type="SUPFAM" id="SSF55287">
    <property type="entry name" value="RPB5-like RNA polymerase subunit"/>
    <property type="match status" value="1"/>
</dbReference>
<keyword evidence="6" id="KW-0240">DNA-directed RNA polymerase</keyword>
<dbReference type="PANTHER" id="PTHR10535:SF12">
    <property type="entry name" value="DNA-DIRECTED RNA POLYMERASE V SUBUNIT 5C"/>
    <property type="match status" value="1"/>
</dbReference>
<dbReference type="GO" id="GO:0003899">
    <property type="term" value="F:DNA-directed RNA polymerase activity"/>
    <property type="evidence" value="ECO:0007669"/>
    <property type="project" value="InterPro"/>
</dbReference>
<organism evidence="6">
    <name type="scientific">Davidia involucrata</name>
    <name type="common">Dove tree</name>
    <dbReference type="NCBI Taxonomy" id="16924"/>
    <lineage>
        <taxon>Eukaryota</taxon>
        <taxon>Viridiplantae</taxon>
        <taxon>Streptophyta</taxon>
        <taxon>Embryophyta</taxon>
        <taxon>Tracheophyta</taxon>
        <taxon>Spermatophyta</taxon>
        <taxon>Magnoliopsida</taxon>
        <taxon>eudicotyledons</taxon>
        <taxon>Gunneridae</taxon>
        <taxon>Pentapetalae</taxon>
        <taxon>asterids</taxon>
        <taxon>Cornales</taxon>
        <taxon>Nyssaceae</taxon>
        <taxon>Davidia</taxon>
    </lineage>
</organism>
<sequence length="229" mass="25866">MATNGNISGGGGLGGGRKPCIASFIDHGTIESHRYYLARQTIFEMLSDRGYGVPDSELSRSLTEFRSVFGDKPNLERLRISASLRSNPSKKILVIFCGTDEIRKQVIVGIFSQITNKESLHRVILILQSKMNSHARKVVDDFQIKVETFQITDLLVNITKHVLAPKHEILSSEEKRKLLKEYHVEDKQLPRMLENDAIARYYGLEKGQVVKITHSGALTDSLVTYRCFM</sequence>
<dbReference type="SUPFAM" id="SSF53036">
    <property type="entry name" value="Eukaryotic RPB5 N-terminal domain"/>
    <property type="match status" value="1"/>
</dbReference>
<dbReference type="EMBL" id="GHES01046032">
    <property type="protein sequence ID" value="MPA76591.1"/>
    <property type="molecule type" value="Transcribed_RNA"/>
</dbReference>
<protein>
    <submittedName>
        <fullName evidence="6">Putative DNA-directed RNA polymerase V subunit 5C isoform X1</fullName>
    </submittedName>
</protein>
<keyword evidence="2" id="KW-0539">Nucleus</keyword>
<dbReference type="GO" id="GO:0006362">
    <property type="term" value="P:transcription elongation by RNA polymerase I"/>
    <property type="evidence" value="ECO:0007669"/>
    <property type="project" value="TreeGrafter"/>
</dbReference>
<reference evidence="6" key="1">
    <citation type="submission" date="2019-08" db="EMBL/GenBank/DDBJ databases">
        <title>Reference gene set and small RNA set construction with multiple tissues from Davidia involucrata Baill.</title>
        <authorList>
            <person name="Yang H."/>
            <person name="Zhou C."/>
            <person name="Li G."/>
            <person name="Wang J."/>
            <person name="Gao P."/>
            <person name="Wang M."/>
            <person name="Wang R."/>
            <person name="Zhao Y."/>
        </authorList>
    </citation>
    <scope>NUCLEOTIDE SEQUENCE</scope>
    <source>
        <tissue evidence="6">Mixed with DoveR01_LX</tissue>
    </source>
</reference>
<dbReference type="GO" id="GO:0003677">
    <property type="term" value="F:DNA binding"/>
    <property type="evidence" value="ECO:0007669"/>
    <property type="project" value="InterPro"/>
</dbReference>
<evidence type="ECO:0000313" key="6">
    <source>
        <dbReference type="EMBL" id="MPA76591.1"/>
    </source>
</evidence>
<accession>A0A5B7C8A6</accession>
<evidence type="ECO:0000256" key="3">
    <source>
        <dbReference type="ARBA" id="ARBA00025765"/>
    </source>
</evidence>
<evidence type="ECO:0000259" key="5">
    <source>
        <dbReference type="Pfam" id="PF03871"/>
    </source>
</evidence>
<dbReference type="InterPro" id="IPR035913">
    <property type="entry name" value="RPB5-like_sf"/>
</dbReference>
<dbReference type="Pfam" id="PF01191">
    <property type="entry name" value="RNA_pol_Rpb5_C"/>
    <property type="match status" value="1"/>
</dbReference>
<dbReference type="Gene3D" id="3.90.940.20">
    <property type="entry name" value="RPB5-like RNA polymerase subunit"/>
    <property type="match status" value="1"/>
</dbReference>
<dbReference type="Gene3D" id="3.40.1340.10">
    <property type="entry name" value="RNA polymerase, Rpb5, N-terminal domain"/>
    <property type="match status" value="1"/>
</dbReference>
<dbReference type="FunFam" id="3.90.940.20:FF:000001">
    <property type="entry name" value="DNA-directed RNA polymerases I, II, and III subunit RPABC1"/>
    <property type="match status" value="1"/>
</dbReference>
<evidence type="ECO:0000256" key="1">
    <source>
        <dbReference type="ARBA" id="ARBA00004123"/>
    </source>
</evidence>
<dbReference type="GO" id="GO:0042797">
    <property type="term" value="P:tRNA transcription by RNA polymerase III"/>
    <property type="evidence" value="ECO:0007669"/>
    <property type="project" value="TreeGrafter"/>
</dbReference>
<evidence type="ECO:0000259" key="4">
    <source>
        <dbReference type="Pfam" id="PF01191"/>
    </source>
</evidence>
<comment type="similarity">
    <text evidence="3">Belongs to the archaeal Rpo5/eukaryotic RPB5 RNA polymerase subunit family.</text>
</comment>
<comment type="subcellular location">
    <subcellularLocation>
        <location evidence="1">Nucleus</location>
    </subcellularLocation>
</comment>
<dbReference type="AlphaFoldDB" id="A0A5B7C8A6"/>
<proteinExistence type="inferred from homology"/>
<dbReference type="InterPro" id="IPR005571">
    <property type="entry name" value="RNA_pol_Rpb5_N"/>
</dbReference>
<dbReference type="GO" id="GO:0006366">
    <property type="term" value="P:transcription by RNA polymerase II"/>
    <property type="evidence" value="ECO:0007669"/>
    <property type="project" value="TreeGrafter"/>
</dbReference>
<dbReference type="InterPro" id="IPR014381">
    <property type="entry name" value="Arch_Rpo5/euc_Rpb5"/>
</dbReference>
<dbReference type="GO" id="GO:0055029">
    <property type="term" value="C:nuclear DNA-directed RNA polymerase complex"/>
    <property type="evidence" value="ECO:0007669"/>
    <property type="project" value="UniProtKB-ARBA"/>
</dbReference>
<name>A0A5B7C8A6_DAVIN</name>
<dbReference type="Pfam" id="PF03871">
    <property type="entry name" value="RNA_pol_Rpb5_N"/>
    <property type="match status" value="1"/>
</dbReference>
<keyword evidence="6" id="KW-0804">Transcription</keyword>